<feature type="domain" description="C2H2-type" evidence="11">
    <location>
        <begin position="473"/>
        <end position="495"/>
    </location>
</feature>
<evidence type="ECO:0000313" key="13">
    <source>
        <dbReference type="Proteomes" id="UP001152799"/>
    </source>
</evidence>
<comment type="subcellular location">
    <subcellularLocation>
        <location evidence="1">Nucleus</location>
    </subcellularLocation>
</comment>
<evidence type="ECO:0000256" key="1">
    <source>
        <dbReference type="ARBA" id="ARBA00004123"/>
    </source>
</evidence>
<feature type="domain" description="C2H2-type" evidence="11">
    <location>
        <begin position="210"/>
        <end position="238"/>
    </location>
</feature>
<feature type="compositionally biased region" description="Polar residues" evidence="10">
    <location>
        <begin position="85"/>
        <end position="96"/>
    </location>
</feature>
<dbReference type="PROSITE" id="PS00028">
    <property type="entry name" value="ZINC_FINGER_C2H2_1"/>
    <property type="match status" value="7"/>
</dbReference>
<dbReference type="SMART" id="SM00355">
    <property type="entry name" value="ZnF_C2H2"/>
    <property type="match status" value="12"/>
</dbReference>
<dbReference type="Pfam" id="PF00096">
    <property type="entry name" value="zf-C2H2"/>
    <property type="match status" value="2"/>
</dbReference>
<feature type="domain" description="C2H2-type" evidence="11">
    <location>
        <begin position="532"/>
        <end position="555"/>
    </location>
</feature>
<proteinExistence type="predicted"/>
<protein>
    <recommendedName>
        <fullName evidence="11">C2H2-type domain-containing protein</fullName>
    </recommendedName>
</protein>
<feature type="domain" description="C2H2-type" evidence="11">
    <location>
        <begin position="503"/>
        <end position="531"/>
    </location>
</feature>
<evidence type="ECO:0000256" key="9">
    <source>
        <dbReference type="PROSITE-ProRule" id="PRU00042"/>
    </source>
</evidence>
<sequence length="589" mass="67838">MKSNCSDIYSKILSGSEESENSEIMQKPSMVWQNLQEIDSDDNAEIKTICVFCFQLFSSTEMMNEHIQTCHKTLGEKQKFDFKNDSPTQEIFSETETQIEKKKANERKRLKENSSEKEKHHYIPSLNSQETFICSCCYERLPNFKSFLIHMETHVASLKTKTGNHCDEDTRENFMLPLNNYLCCCHCNKFFEDSEKLQEHLVEHHVMTFYKCSLCEQTFEDFLIMKAHLIKNHASNREHFECSNCAEGPKLFHDRISAELHLSKHHSINKTVDNWQEGPRISLEGNGASIRDEYLNNYVKNSSVVPTATNYRCAYCKEYRASKNDLQLHLRTHQISEKSRHKCNICDETFTSSPELANHKLSHCKIIESNMCVPCKTIILDEESFVKHQLKHSDNSKSTAKLNLILPSICIVCGQTLQSDKEIELHAKFHLKFLSEQTRSKTCKSPFPEEIVPSNSETSTTDFRGTLDATLELQCHLCKKSFSDKGQLQVHLIEHNFFGINQFSCYICSSVFTGAAGLQSHLSNHNLAEKPYQCSVCSAGFLFRAELDNHKYLHSFKLQFDCLSDESISQARHFTNAWVAREISTSESH</sequence>
<feature type="region of interest" description="Disordered" evidence="10">
    <location>
        <begin position="85"/>
        <end position="117"/>
    </location>
</feature>
<accession>A0A9N9MCH4</accession>
<keyword evidence="6" id="KW-0805">Transcription regulation</keyword>
<keyword evidence="5" id="KW-0862">Zinc</keyword>
<evidence type="ECO:0000313" key="12">
    <source>
        <dbReference type="EMBL" id="CAG9759410.1"/>
    </source>
</evidence>
<dbReference type="PROSITE" id="PS50157">
    <property type="entry name" value="ZINC_FINGER_C2H2_2"/>
    <property type="match status" value="7"/>
</dbReference>
<dbReference type="OrthoDB" id="10014897at2759"/>
<dbReference type="SUPFAM" id="SSF57667">
    <property type="entry name" value="beta-beta-alpha zinc fingers"/>
    <property type="match status" value="2"/>
</dbReference>
<evidence type="ECO:0000256" key="2">
    <source>
        <dbReference type="ARBA" id="ARBA00022723"/>
    </source>
</evidence>
<feature type="domain" description="C2H2-type" evidence="11">
    <location>
        <begin position="181"/>
        <end position="204"/>
    </location>
</feature>
<keyword evidence="13" id="KW-1185">Reference proteome</keyword>
<keyword evidence="2" id="KW-0479">Metal-binding</keyword>
<evidence type="ECO:0000256" key="6">
    <source>
        <dbReference type="ARBA" id="ARBA00023015"/>
    </source>
</evidence>
<gene>
    <name evidence="12" type="ORF">CEUTPL_LOCUS162</name>
</gene>
<dbReference type="Gene3D" id="3.30.160.60">
    <property type="entry name" value="Classic Zinc Finger"/>
    <property type="match status" value="3"/>
</dbReference>
<dbReference type="EMBL" id="OU892277">
    <property type="protein sequence ID" value="CAG9759410.1"/>
    <property type="molecule type" value="Genomic_DNA"/>
</dbReference>
<evidence type="ECO:0000259" key="11">
    <source>
        <dbReference type="PROSITE" id="PS50157"/>
    </source>
</evidence>
<dbReference type="InterPro" id="IPR036236">
    <property type="entry name" value="Znf_C2H2_sf"/>
</dbReference>
<dbReference type="GO" id="GO:0005634">
    <property type="term" value="C:nucleus"/>
    <property type="evidence" value="ECO:0007669"/>
    <property type="project" value="UniProtKB-SubCell"/>
</dbReference>
<evidence type="ECO:0000256" key="8">
    <source>
        <dbReference type="ARBA" id="ARBA00023242"/>
    </source>
</evidence>
<feature type="domain" description="C2H2-type" evidence="11">
    <location>
        <begin position="341"/>
        <end position="363"/>
    </location>
</feature>
<keyword evidence="7" id="KW-0804">Transcription</keyword>
<dbReference type="PANTHER" id="PTHR47772">
    <property type="entry name" value="ZINC FINGER PROTEIN 200"/>
    <property type="match status" value="1"/>
</dbReference>
<keyword evidence="3" id="KW-0677">Repeat</keyword>
<dbReference type="InterPro" id="IPR050636">
    <property type="entry name" value="C2H2-ZF_domain-containing"/>
</dbReference>
<evidence type="ECO:0000256" key="10">
    <source>
        <dbReference type="SAM" id="MobiDB-lite"/>
    </source>
</evidence>
<dbReference type="AlphaFoldDB" id="A0A9N9MCH4"/>
<evidence type="ECO:0000256" key="7">
    <source>
        <dbReference type="ARBA" id="ARBA00023163"/>
    </source>
</evidence>
<feature type="compositionally biased region" description="Basic and acidic residues" evidence="10">
    <location>
        <begin position="98"/>
        <end position="117"/>
    </location>
</feature>
<dbReference type="PANTHER" id="PTHR47772:SF14">
    <property type="entry name" value="OOCYTE ZINC FINGER PROTEIN XLCOF6.1-LIKE"/>
    <property type="match status" value="1"/>
</dbReference>
<organism evidence="12 13">
    <name type="scientific">Ceutorhynchus assimilis</name>
    <name type="common">cabbage seed weevil</name>
    <dbReference type="NCBI Taxonomy" id="467358"/>
    <lineage>
        <taxon>Eukaryota</taxon>
        <taxon>Metazoa</taxon>
        <taxon>Ecdysozoa</taxon>
        <taxon>Arthropoda</taxon>
        <taxon>Hexapoda</taxon>
        <taxon>Insecta</taxon>
        <taxon>Pterygota</taxon>
        <taxon>Neoptera</taxon>
        <taxon>Endopterygota</taxon>
        <taxon>Coleoptera</taxon>
        <taxon>Polyphaga</taxon>
        <taxon>Cucujiformia</taxon>
        <taxon>Curculionidae</taxon>
        <taxon>Ceutorhynchinae</taxon>
        <taxon>Ceutorhynchus</taxon>
    </lineage>
</organism>
<reference evidence="12" key="1">
    <citation type="submission" date="2022-01" db="EMBL/GenBank/DDBJ databases">
        <authorList>
            <person name="King R."/>
        </authorList>
    </citation>
    <scope>NUCLEOTIDE SEQUENCE</scope>
</reference>
<feature type="domain" description="C2H2-type" evidence="11">
    <location>
        <begin position="311"/>
        <end position="338"/>
    </location>
</feature>
<evidence type="ECO:0000256" key="5">
    <source>
        <dbReference type="ARBA" id="ARBA00022833"/>
    </source>
</evidence>
<dbReference type="GO" id="GO:0008270">
    <property type="term" value="F:zinc ion binding"/>
    <property type="evidence" value="ECO:0007669"/>
    <property type="project" value="UniProtKB-KW"/>
</dbReference>
<dbReference type="Proteomes" id="UP001152799">
    <property type="component" value="Chromosome 1"/>
</dbReference>
<dbReference type="InterPro" id="IPR013087">
    <property type="entry name" value="Znf_C2H2_type"/>
</dbReference>
<evidence type="ECO:0000256" key="3">
    <source>
        <dbReference type="ARBA" id="ARBA00022737"/>
    </source>
</evidence>
<evidence type="ECO:0000256" key="4">
    <source>
        <dbReference type="ARBA" id="ARBA00022771"/>
    </source>
</evidence>
<name>A0A9N9MCH4_9CUCU</name>
<keyword evidence="4 9" id="KW-0863">Zinc-finger</keyword>
<keyword evidence="8" id="KW-0539">Nucleus</keyword>